<organism evidence="1 2">
    <name type="scientific">Gracilibacillus caseinilyticus</name>
    <dbReference type="NCBI Taxonomy" id="2932256"/>
    <lineage>
        <taxon>Bacteria</taxon>
        <taxon>Bacillati</taxon>
        <taxon>Bacillota</taxon>
        <taxon>Bacilli</taxon>
        <taxon>Bacillales</taxon>
        <taxon>Bacillaceae</taxon>
        <taxon>Gracilibacillus</taxon>
    </lineage>
</organism>
<sequence>MLKATKSISDREFDAFFNQQLAMFDRDEMKKYGYFLYHQDQPAAFFSLLPVDRNSYWLRTLVMKQHVSKLLPITIFESAESLTHHFGASSLIVHSKTTVLNELLTQLGYQQTDHVLDESLDASWWITTVSNVDKNYSYTHE</sequence>
<protein>
    <recommendedName>
        <fullName evidence="3">N-acetyltransferase domain-containing protein</fullName>
    </recommendedName>
</protein>
<dbReference type="Proteomes" id="UP000831782">
    <property type="component" value="Chromosome"/>
</dbReference>
<keyword evidence="2" id="KW-1185">Reference proteome</keyword>
<proteinExistence type="predicted"/>
<dbReference type="EMBL" id="CP095072">
    <property type="protein sequence ID" value="UOQ50240.1"/>
    <property type="molecule type" value="Genomic_DNA"/>
</dbReference>
<evidence type="ECO:0000313" key="1">
    <source>
        <dbReference type="EMBL" id="UOQ50240.1"/>
    </source>
</evidence>
<evidence type="ECO:0000313" key="2">
    <source>
        <dbReference type="Proteomes" id="UP000831782"/>
    </source>
</evidence>
<name>A0ABY4F200_9BACI</name>
<dbReference type="RefSeq" id="WP_244723643.1">
    <property type="nucleotide sequence ID" value="NZ_CP095072.1"/>
</dbReference>
<accession>A0ABY4F200</accession>
<gene>
    <name evidence="1" type="ORF">MUN88_09370</name>
</gene>
<evidence type="ECO:0008006" key="3">
    <source>
        <dbReference type="Google" id="ProtNLM"/>
    </source>
</evidence>
<reference evidence="1 2" key="1">
    <citation type="submission" date="2022-04" db="EMBL/GenBank/DDBJ databases">
        <title>Gracilibacillus sp. isolated from saltern.</title>
        <authorList>
            <person name="Won M."/>
            <person name="Lee C.-M."/>
            <person name="Woen H.-Y."/>
            <person name="Kwon S.-W."/>
        </authorList>
    </citation>
    <scope>NUCLEOTIDE SEQUENCE [LARGE SCALE GENOMIC DNA]</scope>
    <source>
        <strain evidence="1 2">SSWR10-1</strain>
    </source>
</reference>